<dbReference type="AlphaFoldDB" id="X1E479"/>
<protein>
    <submittedName>
        <fullName evidence="1">Uncharacterized protein</fullName>
    </submittedName>
</protein>
<gene>
    <name evidence="1" type="ORF">S01H4_61967</name>
</gene>
<dbReference type="EMBL" id="BART01036860">
    <property type="protein sequence ID" value="GAH15220.1"/>
    <property type="molecule type" value="Genomic_DNA"/>
</dbReference>
<evidence type="ECO:0000313" key="1">
    <source>
        <dbReference type="EMBL" id="GAH15220.1"/>
    </source>
</evidence>
<comment type="caution">
    <text evidence="1">The sequence shown here is derived from an EMBL/GenBank/DDBJ whole genome shotgun (WGS) entry which is preliminary data.</text>
</comment>
<name>X1E479_9ZZZZ</name>
<reference evidence="1" key="1">
    <citation type="journal article" date="2014" name="Front. Microbiol.">
        <title>High frequency of phylogenetically diverse reductive dehalogenase-homologous genes in deep subseafloor sedimentary metagenomes.</title>
        <authorList>
            <person name="Kawai M."/>
            <person name="Futagami T."/>
            <person name="Toyoda A."/>
            <person name="Takaki Y."/>
            <person name="Nishi S."/>
            <person name="Hori S."/>
            <person name="Arai W."/>
            <person name="Tsubouchi T."/>
            <person name="Morono Y."/>
            <person name="Uchiyama I."/>
            <person name="Ito T."/>
            <person name="Fujiyama A."/>
            <person name="Inagaki F."/>
            <person name="Takami H."/>
        </authorList>
    </citation>
    <scope>NUCLEOTIDE SEQUENCE</scope>
    <source>
        <strain evidence="1">Expedition CK06-06</strain>
    </source>
</reference>
<sequence>VSNIYRRRHGESRSRYGSLEHLGFSPQEQRTFPLISVSISLATTALTELTGHPYMFAMMEPSLPRLLQRIGYNFKQVGVITNYHGKRAAYLQETSAVLENLRPELRDLYCEIRKSLKTFA</sequence>
<dbReference type="Gene3D" id="3.40.630.30">
    <property type="match status" value="1"/>
</dbReference>
<proteinExistence type="predicted"/>
<feature type="non-terminal residue" evidence="1">
    <location>
        <position position="1"/>
    </location>
</feature>
<accession>X1E479</accession>
<organism evidence="1">
    <name type="scientific">marine sediment metagenome</name>
    <dbReference type="NCBI Taxonomy" id="412755"/>
    <lineage>
        <taxon>unclassified sequences</taxon>
        <taxon>metagenomes</taxon>
        <taxon>ecological metagenomes</taxon>
    </lineage>
</organism>